<keyword evidence="3 5" id="KW-1133">Transmembrane helix</keyword>
<evidence type="ECO:0000256" key="1">
    <source>
        <dbReference type="ARBA" id="ARBA00022475"/>
    </source>
</evidence>
<evidence type="ECO:0000256" key="5">
    <source>
        <dbReference type="SAM" id="Phobius"/>
    </source>
</evidence>
<keyword evidence="2 5" id="KW-0812">Transmembrane</keyword>
<accession>A0A212JMY0</accession>
<evidence type="ECO:0008006" key="7">
    <source>
        <dbReference type="Google" id="ProtNLM"/>
    </source>
</evidence>
<gene>
    <name evidence="6" type="ORF">KL86APRO_11325</name>
</gene>
<name>A0A212JMY0_9PROT</name>
<reference evidence="6" key="1">
    <citation type="submission" date="2016-04" db="EMBL/GenBank/DDBJ databases">
        <authorList>
            <person name="Evans L.H."/>
            <person name="Alamgir A."/>
            <person name="Owens N."/>
            <person name="Weber N.D."/>
            <person name="Virtaneva K."/>
            <person name="Barbian K."/>
            <person name="Babar A."/>
            <person name="Rosenke K."/>
        </authorList>
    </citation>
    <scope>NUCLEOTIDE SEQUENCE</scope>
    <source>
        <strain evidence="6">86</strain>
    </source>
</reference>
<proteinExistence type="predicted"/>
<dbReference type="EMBL" id="FLUO01000001">
    <property type="protein sequence ID" value="SBW00675.1"/>
    <property type="molecule type" value="Genomic_DNA"/>
</dbReference>
<sequence>MIVDVDVGGVLLPGLLVLAVVALLATIVVLRFLSIAGGRRVFVHRPLVEIAAFALIYGLLVQTLPFTGLFS</sequence>
<evidence type="ECO:0000256" key="2">
    <source>
        <dbReference type="ARBA" id="ARBA00022692"/>
    </source>
</evidence>
<dbReference type="AlphaFoldDB" id="A0A212JMY0"/>
<organism evidence="6">
    <name type="scientific">uncultured Alphaproteobacteria bacterium</name>
    <dbReference type="NCBI Taxonomy" id="91750"/>
    <lineage>
        <taxon>Bacteria</taxon>
        <taxon>Pseudomonadati</taxon>
        <taxon>Pseudomonadota</taxon>
        <taxon>Alphaproteobacteria</taxon>
        <taxon>environmental samples</taxon>
    </lineage>
</organism>
<feature type="transmembrane region" description="Helical" evidence="5">
    <location>
        <begin position="46"/>
        <end position="70"/>
    </location>
</feature>
<keyword evidence="4 5" id="KW-0472">Membrane</keyword>
<evidence type="ECO:0000256" key="3">
    <source>
        <dbReference type="ARBA" id="ARBA00022989"/>
    </source>
</evidence>
<evidence type="ECO:0000313" key="6">
    <source>
        <dbReference type="EMBL" id="SBW00675.1"/>
    </source>
</evidence>
<protein>
    <recommendedName>
        <fullName evidence="7">DUF1656 domain-containing protein</fullName>
    </recommendedName>
</protein>
<dbReference type="Pfam" id="PF07869">
    <property type="entry name" value="DUF1656"/>
    <property type="match status" value="1"/>
</dbReference>
<evidence type="ECO:0000256" key="4">
    <source>
        <dbReference type="ARBA" id="ARBA00023136"/>
    </source>
</evidence>
<keyword evidence="1" id="KW-1003">Cell membrane</keyword>
<dbReference type="InterPro" id="IPR012451">
    <property type="entry name" value="DUF1656"/>
</dbReference>
<feature type="transmembrane region" description="Helical" evidence="5">
    <location>
        <begin position="12"/>
        <end position="34"/>
    </location>
</feature>